<name>A0ACC6L124_9SPHI</name>
<comment type="caution">
    <text evidence="1">The sequence shown here is derived from an EMBL/GenBank/DDBJ whole genome shotgun (WGS) entry which is preliminary data.</text>
</comment>
<accession>A0ACC6L124</accession>
<reference evidence="1" key="1">
    <citation type="submission" date="2023-07" db="EMBL/GenBank/DDBJ databases">
        <title>Sorghum-associated microbial communities from plants grown in Nebraska, USA.</title>
        <authorList>
            <person name="Schachtman D."/>
        </authorList>
    </citation>
    <scope>NUCLEOTIDE SEQUENCE</scope>
    <source>
        <strain evidence="1">2697</strain>
    </source>
</reference>
<protein>
    <submittedName>
        <fullName evidence="1">Uncharacterized protein</fullName>
    </submittedName>
</protein>
<keyword evidence="2" id="KW-1185">Reference proteome</keyword>
<gene>
    <name evidence="1" type="ORF">J2X78_003755</name>
</gene>
<proteinExistence type="predicted"/>
<organism evidence="1 2">
    <name type="scientific">Pedobacter africanus</name>
    <dbReference type="NCBI Taxonomy" id="151894"/>
    <lineage>
        <taxon>Bacteria</taxon>
        <taxon>Pseudomonadati</taxon>
        <taxon>Bacteroidota</taxon>
        <taxon>Sphingobacteriia</taxon>
        <taxon>Sphingobacteriales</taxon>
        <taxon>Sphingobacteriaceae</taxon>
        <taxon>Pedobacter</taxon>
    </lineage>
</organism>
<sequence length="250" mass="28290">MDFNLSPWGRYLFYTLYFWYITIPIAVLLLWACLHKNNSPGLRSISGIGTMVLLFPIAVMLWVLVSGLIEDGINRREFKQRKKLHTFILKQAETVAGISLSAGDTVYYALDFPKDFDMNNREQAQLNDIDSIHLSKPTHFFNLEVKGLIGVDQYGNWKVTLTHKQPVFGWPCAGDVVIGADSTFVRGTLADDYVALGYRLPKGSEVKYNDYDSINIILPDSKWLAIDAKTKQPLSAEDKKLADSLKHIMP</sequence>
<dbReference type="Proteomes" id="UP001246858">
    <property type="component" value="Unassembled WGS sequence"/>
</dbReference>
<evidence type="ECO:0000313" key="2">
    <source>
        <dbReference type="Proteomes" id="UP001246858"/>
    </source>
</evidence>
<evidence type="ECO:0000313" key="1">
    <source>
        <dbReference type="EMBL" id="MDR6785181.1"/>
    </source>
</evidence>
<dbReference type="EMBL" id="JAVDTF010000003">
    <property type="protein sequence ID" value="MDR6785181.1"/>
    <property type="molecule type" value="Genomic_DNA"/>
</dbReference>